<dbReference type="EMBL" id="UZAL01006139">
    <property type="protein sequence ID" value="VDO95197.1"/>
    <property type="molecule type" value="Genomic_DNA"/>
</dbReference>
<accession>A0A3P8AE85</accession>
<organism evidence="1 2">
    <name type="scientific">Schistosoma mattheei</name>
    <dbReference type="NCBI Taxonomy" id="31246"/>
    <lineage>
        <taxon>Eukaryota</taxon>
        <taxon>Metazoa</taxon>
        <taxon>Spiralia</taxon>
        <taxon>Lophotrochozoa</taxon>
        <taxon>Platyhelminthes</taxon>
        <taxon>Trematoda</taxon>
        <taxon>Digenea</taxon>
        <taxon>Strigeidida</taxon>
        <taxon>Schistosomatoidea</taxon>
        <taxon>Schistosomatidae</taxon>
        <taxon>Schistosoma</taxon>
    </lineage>
</organism>
<reference evidence="1 2" key="1">
    <citation type="submission" date="2018-11" db="EMBL/GenBank/DDBJ databases">
        <authorList>
            <consortium name="Pathogen Informatics"/>
        </authorList>
    </citation>
    <scope>NUCLEOTIDE SEQUENCE [LARGE SCALE GENOMIC DNA]</scope>
    <source>
        <strain>Denwood</strain>
        <strain evidence="2">Zambia</strain>
    </source>
</reference>
<evidence type="ECO:0000313" key="2">
    <source>
        <dbReference type="Proteomes" id="UP000269396"/>
    </source>
</evidence>
<keyword evidence="2" id="KW-1185">Reference proteome</keyword>
<protein>
    <submittedName>
        <fullName evidence="1">Uncharacterized protein</fullName>
    </submittedName>
</protein>
<name>A0A3P8AE85_9TREM</name>
<dbReference type="Proteomes" id="UP000269396">
    <property type="component" value="Unassembled WGS sequence"/>
</dbReference>
<sequence length="33" mass="3948">MNLYSETFVIVQQMVMIARLIIQQHVCIDQLIR</sequence>
<gene>
    <name evidence="1" type="ORF">SMTD_LOCUS3416</name>
</gene>
<dbReference type="AlphaFoldDB" id="A0A3P8AE85"/>
<evidence type="ECO:0000313" key="1">
    <source>
        <dbReference type="EMBL" id="VDO95197.1"/>
    </source>
</evidence>
<proteinExistence type="predicted"/>